<gene>
    <name evidence="4" type="ORF">ONB1V03_LOCUS3865</name>
</gene>
<evidence type="ECO:0000256" key="2">
    <source>
        <dbReference type="ARBA" id="ARBA00022679"/>
    </source>
</evidence>
<sequence length="572" mass="67655">MSASYNPDDLFRKVRVENALNYQPRERDRIFLSYPKCGTWLASYYILYIMSNGRLATADPKLYGRHMLEKNGDAMGCLPELESERCSFVWSHLSFTQLAYNLVPKYLIVLRNPKDVCVSLYNKMIKRMAKDLDFHQYFQLWVRGEGMPYGDYFQSMRSYWKHRMDGNCTVITYEEMLANPRDSIVRIASFLGPKYEERLICSANESTGSTLLDHLLQESKFEDKETTDEIMYKKYMEDVVHDWRAVMSRDESDLIDQRVRDEWMGTGLESLWEREMKWSTEIKLDHMFQTVRGMPFLKQTDTKSVESALDYQPRERDRILLSYPKSGAFWGPYFALYIMGSGRQPPRESKDYGKHMLEKNGDAMGCLPGLESELIGFVWSHLSFTQLAYNYRPKYLIILRNPKDVCVSMYNQWVHRMKGELDFPQFFNIWISGKVLPYGDYFEHTRRLWEHRYRANCTVIVYEEMVANPRDSIVRIASFLGHKYVDQLYNRCDDGAGSDDKLMDRIIQASKFEDNNDGTEVLYKEYGEDIVSLWRDVMTRDESDLIDQKVRDEWMGTGLETLWEREMKWSTE</sequence>
<dbReference type="InterPro" id="IPR000863">
    <property type="entry name" value="Sulfotransferase_dom"/>
</dbReference>
<proteinExistence type="inferred from homology"/>
<comment type="similarity">
    <text evidence="1">Belongs to the sulfotransferase 1 family.</text>
</comment>
<dbReference type="EMBL" id="CAJPVJ010001221">
    <property type="protein sequence ID" value="CAG2164309.1"/>
    <property type="molecule type" value="Genomic_DNA"/>
</dbReference>
<protein>
    <recommendedName>
        <fullName evidence="3">Sulfotransferase domain-containing protein</fullName>
    </recommendedName>
</protein>
<evidence type="ECO:0000313" key="5">
    <source>
        <dbReference type="Proteomes" id="UP000728032"/>
    </source>
</evidence>
<feature type="domain" description="Sulfotransferase" evidence="3">
    <location>
        <begin position="28"/>
        <end position="264"/>
    </location>
</feature>
<dbReference type="SUPFAM" id="SSF52540">
    <property type="entry name" value="P-loop containing nucleoside triphosphate hydrolases"/>
    <property type="match status" value="2"/>
</dbReference>
<dbReference type="InterPro" id="IPR027417">
    <property type="entry name" value="P-loop_NTPase"/>
</dbReference>
<reference evidence="4" key="1">
    <citation type="submission" date="2020-11" db="EMBL/GenBank/DDBJ databases">
        <authorList>
            <person name="Tran Van P."/>
        </authorList>
    </citation>
    <scope>NUCLEOTIDE SEQUENCE</scope>
</reference>
<keyword evidence="5" id="KW-1185">Reference proteome</keyword>
<evidence type="ECO:0000256" key="1">
    <source>
        <dbReference type="ARBA" id="ARBA00005771"/>
    </source>
</evidence>
<dbReference type="Pfam" id="PF00685">
    <property type="entry name" value="Sulfotransfer_1"/>
    <property type="match status" value="2"/>
</dbReference>
<dbReference type="EMBL" id="OC916046">
    <property type="protein sequence ID" value="CAD7642942.1"/>
    <property type="molecule type" value="Genomic_DNA"/>
</dbReference>
<dbReference type="Proteomes" id="UP000728032">
    <property type="component" value="Unassembled WGS sequence"/>
</dbReference>
<evidence type="ECO:0000259" key="3">
    <source>
        <dbReference type="Pfam" id="PF00685"/>
    </source>
</evidence>
<dbReference type="AlphaFoldDB" id="A0A7R9LJQ1"/>
<feature type="domain" description="Sulfotransferase" evidence="3">
    <location>
        <begin position="316"/>
        <end position="548"/>
    </location>
</feature>
<dbReference type="GO" id="GO:0008146">
    <property type="term" value="F:sulfotransferase activity"/>
    <property type="evidence" value="ECO:0007669"/>
    <property type="project" value="InterPro"/>
</dbReference>
<keyword evidence="2" id="KW-0808">Transferase</keyword>
<evidence type="ECO:0000313" key="4">
    <source>
        <dbReference type="EMBL" id="CAD7642942.1"/>
    </source>
</evidence>
<organism evidence="4">
    <name type="scientific">Oppiella nova</name>
    <dbReference type="NCBI Taxonomy" id="334625"/>
    <lineage>
        <taxon>Eukaryota</taxon>
        <taxon>Metazoa</taxon>
        <taxon>Ecdysozoa</taxon>
        <taxon>Arthropoda</taxon>
        <taxon>Chelicerata</taxon>
        <taxon>Arachnida</taxon>
        <taxon>Acari</taxon>
        <taxon>Acariformes</taxon>
        <taxon>Sarcoptiformes</taxon>
        <taxon>Oribatida</taxon>
        <taxon>Brachypylina</taxon>
        <taxon>Oppioidea</taxon>
        <taxon>Oppiidae</taxon>
        <taxon>Oppiella</taxon>
    </lineage>
</organism>
<dbReference type="PANTHER" id="PTHR11783">
    <property type="entry name" value="SULFOTRANSFERASE SULT"/>
    <property type="match status" value="1"/>
</dbReference>
<name>A0A7R9LJQ1_9ACAR</name>
<accession>A0A7R9LJQ1</accession>
<dbReference type="OrthoDB" id="205623at2759"/>
<dbReference type="Gene3D" id="3.40.50.300">
    <property type="entry name" value="P-loop containing nucleotide triphosphate hydrolases"/>
    <property type="match status" value="2"/>
</dbReference>